<reference evidence="2" key="2">
    <citation type="submission" date="2015-03" db="UniProtKB">
        <authorList>
            <consortium name="EnsemblPlants"/>
        </authorList>
    </citation>
    <scope>IDENTIFICATION</scope>
</reference>
<accession>A0A0D3C3B3</accession>
<dbReference type="Gramene" id="Bo4g175850.1">
    <property type="protein sequence ID" value="Bo4g175850.1"/>
    <property type="gene ID" value="Bo4g175850"/>
</dbReference>
<evidence type="ECO:0000256" key="1">
    <source>
        <dbReference type="SAM" id="MobiDB-lite"/>
    </source>
</evidence>
<protein>
    <submittedName>
        <fullName evidence="2">Uncharacterized protein</fullName>
    </submittedName>
</protein>
<keyword evidence="3" id="KW-1185">Reference proteome</keyword>
<name>A0A0D3C3B3_BRAOL</name>
<reference evidence="2 3" key="1">
    <citation type="journal article" date="2014" name="Genome Biol.">
        <title>Transcriptome and methylome profiling reveals relics of genome dominance in the mesopolyploid Brassica oleracea.</title>
        <authorList>
            <person name="Parkin I.A."/>
            <person name="Koh C."/>
            <person name="Tang H."/>
            <person name="Robinson S.J."/>
            <person name="Kagale S."/>
            <person name="Clarke W.E."/>
            <person name="Town C.D."/>
            <person name="Nixon J."/>
            <person name="Krishnakumar V."/>
            <person name="Bidwell S.L."/>
            <person name="Denoeud F."/>
            <person name="Belcram H."/>
            <person name="Links M.G."/>
            <person name="Just J."/>
            <person name="Clarke C."/>
            <person name="Bender T."/>
            <person name="Huebert T."/>
            <person name="Mason A.S."/>
            <person name="Pires J.C."/>
            <person name="Barker G."/>
            <person name="Moore J."/>
            <person name="Walley P.G."/>
            <person name="Manoli S."/>
            <person name="Batley J."/>
            <person name="Edwards D."/>
            <person name="Nelson M.N."/>
            <person name="Wang X."/>
            <person name="Paterson A.H."/>
            <person name="King G."/>
            <person name="Bancroft I."/>
            <person name="Chalhoub B."/>
            <person name="Sharpe A.G."/>
        </authorList>
    </citation>
    <scope>NUCLEOTIDE SEQUENCE</scope>
    <source>
        <strain evidence="2 3">cv. TO1000</strain>
    </source>
</reference>
<feature type="region of interest" description="Disordered" evidence="1">
    <location>
        <begin position="1"/>
        <end position="40"/>
    </location>
</feature>
<dbReference type="AlphaFoldDB" id="A0A0D3C3B3"/>
<evidence type="ECO:0000313" key="2">
    <source>
        <dbReference type="EnsemblPlants" id="Bo4g175850.1"/>
    </source>
</evidence>
<dbReference type="EnsemblPlants" id="Bo4g175850.1">
    <property type="protein sequence ID" value="Bo4g175850.1"/>
    <property type="gene ID" value="Bo4g175850"/>
</dbReference>
<dbReference type="eggNOG" id="KOG1075">
    <property type="taxonomic scope" value="Eukaryota"/>
</dbReference>
<dbReference type="Proteomes" id="UP000032141">
    <property type="component" value="Chromosome C4"/>
</dbReference>
<feature type="region of interest" description="Disordered" evidence="1">
    <location>
        <begin position="136"/>
        <end position="155"/>
    </location>
</feature>
<proteinExistence type="predicted"/>
<dbReference type="HOGENOM" id="CLU_522124_0_0_1"/>
<organism evidence="2 3">
    <name type="scientific">Brassica oleracea var. oleracea</name>
    <dbReference type="NCBI Taxonomy" id="109376"/>
    <lineage>
        <taxon>Eukaryota</taxon>
        <taxon>Viridiplantae</taxon>
        <taxon>Streptophyta</taxon>
        <taxon>Embryophyta</taxon>
        <taxon>Tracheophyta</taxon>
        <taxon>Spermatophyta</taxon>
        <taxon>Magnoliopsida</taxon>
        <taxon>eudicotyledons</taxon>
        <taxon>Gunneridae</taxon>
        <taxon>Pentapetalae</taxon>
        <taxon>rosids</taxon>
        <taxon>malvids</taxon>
        <taxon>Brassicales</taxon>
        <taxon>Brassicaceae</taxon>
        <taxon>Brassiceae</taxon>
        <taxon>Brassica</taxon>
    </lineage>
</organism>
<sequence>MRTSSLRRQVTLPPPYTKGRRHHPYESTHRRPLFPQKEGRVWRQKTYPAEEQEVNSPVTYLRRQAVESNLQQENGEIAVIGNQSQTREQILQDIDKATQLYLSCDDPTEAAARRLRVLAGDASGQVEETVTTMLAGSDPQADDSHKTHPLGTSSQVQSRDLIMEELQNVTLQYLSCADPAEAAARRLRVLAGECTRANGGSCSRHLSSKHTPSSSGDWYVPPESPGRGGLFLFWKKEVTLTVIASTKNYIDTLISNKGVSFHTTFVYGEPDQSKRQEVWNNLSTLHGDNSTPWFLTGKAIGNGTSTRVWKDSWISLDEHIKPFGPIQEEAVDLRVSDLLTDDLKWNAQRIKRFLHEFAERIQCIKPSRSGAEDRFIWQPLPSGIYSTRSGYNSMINSSQRCNRPYPWGKTYNGGALMLTLNAQEAVHIAATENLKSVMVRFRSVVCLPPSGVPNAILPWVCWSIWKDQNSLVFEGECAQPEEIATRGIALAREWNEAQFSDIKVQRTLTTTPHGMRLGLGQD</sequence>
<evidence type="ECO:0000313" key="3">
    <source>
        <dbReference type="Proteomes" id="UP000032141"/>
    </source>
</evidence>